<sequence length="255" mass="27054">MDSVQLSVRDLVLEPGRASVSPEVARIAADRDVGGTVAKVVARMATAGKDYLAGEVGRVADGLLDLDVTDVVAHAWDRHRAITEAKEWSAKNPDGEMVVPLVTHTVKWSYEPAVEVTVDAVPITSIGLAVAVDTTVKGAVIAFRRGEVADVRTGTVEVRAKLECEGVKLAERTGSFGLPALLGFSGAPPARPEAPRAAVPPAVPARYRPGDIVNGHRLNADATGWEPVDRYRPGDVVNGYRLNDAGSAWEPVRAR</sequence>
<evidence type="ECO:0000313" key="1">
    <source>
        <dbReference type="EMBL" id="MUN08696.1"/>
    </source>
</evidence>
<evidence type="ECO:0000313" key="2">
    <source>
        <dbReference type="Proteomes" id="UP000480122"/>
    </source>
</evidence>
<gene>
    <name evidence="1" type="ORF">GLX25_16455</name>
</gene>
<dbReference type="RefSeq" id="WP_155843598.1">
    <property type="nucleotide sequence ID" value="NZ_BAAAIA010000008.1"/>
</dbReference>
<reference evidence="1 2" key="1">
    <citation type="submission" date="2019-11" db="EMBL/GenBank/DDBJ databases">
        <title>Agromyces kandeliae sp. nov., isolated from mangrove soil.</title>
        <authorList>
            <person name="Wang R."/>
        </authorList>
    </citation>
    <scope>NUCLEOTIDE SEQUENCE [LARGE SCALE GENOMIC DNA]</scope>
    <source>
        <strain evidence="1 2">JCM 11431</strain>
    </source>
</reference>
<dbReference type="EMBL" id="WODA01000025">
    <property type="protein sequence ID" value="MUN08696.1"/>
    <property type="molecule type" value="Genomic_DNA"/>
</dbReference>
<dbReference type="AlphaFoldDB" id="A0A7C9LUS2"/>
<proteinExistence type="predicted"/>
<comment type="caution">
    <text evidence="1">The sequence shown here is derived from an EMBL/GenBank/DDBJ whole genome shotgun (WGS) entry which is preliminary data.</text>
</comment>
<dbReference type="Proteomes" id="UP000480122">
    <property type="component" value="Unassembled WGS sequence"/>
</dbReference>
<name>A0A7C9LUS2_9MICO</name>
<dbReference type="OrthoDB" id="4829840at2"/>
<keyword evidence="2" id="KW-1185">Reference proteome</keyword>
<protein>
    <submittedName>
        <fullName evidence="1">Uncharacterized protein</fullName>
    </submittedName>
</protein>
<accession>A0A7C9LUS2</accession>
<organism evidence="1 2">
    <name type="scientific">Agromyces luteolus</name>
    <dbReference type="NCBI Taxonomy" id="88373"/>
    <lineage>
        <taxon>Bacteria</taxon>
        <taxon>Bacillati</taxon>
        <taxon>Actinomycetota</taxon>
        <taxon>Actinomycetes</taxon>
        <taxon>Micrococcales</taxon>
        <taxon>Microbacteriaceae</taxon>
        <taxon>Agromyces</taxon>
    </lineage>
</organism>